<evidence type="ECO:0000259" key="11">
    <source>
        <dbReference type="Pfam" id="PF01578"/>
    </source>
</evidence>
<dbReference type="PANTHER" id="PTHR43653">
    <property type="entry name" value="CYTOCHROME C ASSEMBLY PROTEIN-RELATED"/>
    <property type="match status" value="1"/>
</dbReference>
<accession>A0ABX5PHE0</accession>
<feature type="transmembrane region" description="Helical" evidence="10">
    <location>
        <begin position="393"/>
        <end position="413"/>
    </location>
</feature>
<dbReference type="NCBIfam" id="NF007691">
    <property type="entry name" value="PRK10369.1"/>
    <property type="match status" value="1"/>
</dbReference>
<feature type="transmembrane region" description="Helical" evidence="10">
    <location>
        <begin position="177"/>
        <end position="197"/>
    </location>
</feature>
<feature type="transmembrane region" description="Helical" evidence="10">
    <location>
        <begin position="249"/>
        <end position="265"/>
    </location>
</feature>
<dbReference type="InterPro" id="IPR002541">
    <property type="entry name" value="Cyt_c_assembly"/>
</dbReference>
<dbReference type="PRINTS" id="PR01411">
    <property type="entry name" value="CCMFBIOGNSIS"/>
</dbReference>
<feature type="domain" description="Cytochrome c assembly protein" evidence="11">
    <location>
        <begin position="89"/>
        <end position="295"/>
    </location>
</feature>
<evidence type="ECO:0000256" key="9">
    <source>
        <dbReference type="ARBA" id="ARBA00037230"/>
    </source>
</evidence>
<comment type="function">
    <text evidence="9">Required for the biogenesis of c-type cytochromes. Possible subunit of a heme lyase.</text>
</comment>
<gene>
    <name evidence="13" type="ORF">C8J23_1662</name>
</gene>
<feature type="transmembrane region" description="Helical" evidence="10">
    <location>
        <begin position="313"/>
        <end position="331"/>
    </location>
</feature>
<keyword evidence="5 10" id="KW-0812">Transmembrane</keyword>
<evidence type="ECO:0000256" key="6">
    <source>
        <dbReference type="ARBA" id="ARBA00022748"/>
    </source>
</evidence>
<dbReference type="EMBL" id="QJSY01000066">
    <property type="protein sequence ID" value="PYE53426.1"/>
    <property type="molecule type" value="Genomic_DNA"/>
</dbReference>
<dbReference type="InterPro" id="IPR003567">
    <property type="entry name" value="Cyt_c_biogenesis"/>
</dbReference>
<evidence type="ECO:0000256" key="7">
    <source>
        <dbReference type="ARBA" id="ARBA00022989"/>
    </source>
</evidence>
<keyword evidence="4" id="KW-0997">Cell inner membrane</keyword>
<keyword evidence="7 10" id="KW-1133">Transmembrane helix</keyword>
<dbReference type="PRINTS" id="PR01410">
    <property type="entry name" value="CCBIOGENESIS"/>
</dbReference>
<sequence>MIPELGHFSLIIGMAFAVLLMTVPLIGVARKDQYLVRYAWPLSYGMFFFIFLSVIALGYSFATDDFSVAYVAHHSNSQLPIFFKIAAVWGGHEGSLLFWVFSLSVWAAAVAFFSKGLEEVFTARVLAVLAMITIGFTLFMLLTSSPFERLFPIPAEGRDLNPMLQDVGLIFHPPMLYLGYVGFSVSFAFAIAALMSGRLDSAWARWSRPWTLAAWIFLTGGIALGSWWAYYELGWGGWWFWDPVENASFMPWLVGTALVHSLIVTEKRGAFRNWTVLLSIFAFSLSLLGTFIVRSGVLTSVHSFAADPSRGMFILLLLGLAIGGSLTLFAFRASEMSSPARFDLKSKETMLLVCNVLLTVAAGTVLLGTLYPLLIDALGMGKISVGPPYFNAVFVPIVLVLFGFMGIGPIIRWKKSKQGELKRQLLLPAIISAVLGVIAPFIAGGEFNIWVALGIGAAVWIVLATLRAGYNVIKAKDGSVSLARMGRSELGMIIAHLGIAVSVVGATMVSNYSIEKSVRMGPGTSHELAGYTFKYLETRNVVGPNYTAQQGQVEVLKDGEKIALLQPDRRQYNVRTMDMTEAGIDWGLFRDLYVTMGDPISRTEFAVRLNYKPFVRWLWFGSIFMMVGGFFAASDKRYRAKARAEEAAAAKKAKLATA</sequence>
<reference evidence="13 14" key="1">
    <citation type="submission" date="2018-06" db="EMBL/GenBank/DDBJ databases">
        <title>Genomic Encyclopedia of Type Strains, Phase III (KMG-III): the genomes of soil and plant-associated and newly described type strains.</title>
        <authorList>
            <person name="Whitman W."/>
        </authorList>
    </citation>
    <scope>NUCLEOTIDE SEQUENCE [LARGE SCALE GENOMIC DNA]</scope>
    <source>
        <strain evidence="13 14">JC5</strain>
    </source>
</reference>
<feature type="transmembrane region" description="Helical" evidence="10">
    <location>
        <begin position="41"/>
        <end position="62"/>
    </location>
</feature>
<feature type="transmembrane region" description="Helical" evidence="10">
    <location>
        <begin position="425"/>
        <end position="443"/>
    </location>
</feature>
<feature type="transmembrane region" description="Helical" evidence="10">
    <location>
        <begin position="6"/>
        <end position="29"/>
    </location>
</feature>
<feature type="transmembrane region" description="Helical" evidence="10">
    <location>
        <begin position="449"/>
        <end position="470"/>
    </location>
</feature>
<name>A0ABX5PHE0_9GAMM</name>
<evidence type="ECO:0000259" key="12">
    <source>
        <dbReference type="Pfam" id="PF16327"/>
    </source>
</evidence>
<feature type="domain" description="Cytochrome c-type biogenesis protein CcmF C-terminal" evidence="12">
    <location>
        <begin position="315"/>
        <end position="636"/>
    </location>
</feature>
<dbReference type="Proteomes" id="UP000247584">
    <property type="component" value="Unassembled WGS sequence"/>
</dbReference>
<feature type="transmembrane region" description="Helical" evidence="10">
    <location>
        <begin position="209"/>
        <end position="229"/>
    </location>
</feature>
<evidence type="ECO:0000313" key="14">
    <source>
        <dbReference type="Proteomes" id="UP000247584"/>
    </source>
</evidence>
<dbReference type="PANTHER" id="PTHR43653:SF1">
    <property type="entry name" value="CYTOCHROME C-TYPE BIOGENESIS PROTEIN CCMF"/>
    <property type="match status" value="1"/>
</dbReference>
<evidence type="ECO:0000256" key="4">
    <source>
        <dbReference type="ARBA" id="ARBA00022519"/>
    </source>
</evidence>
<keyword evidence="6" id="KW-0201">Cytochrome c-type biogenesis</keyword>
<evidence type="ECO:0000256" key="1">
    <source>
        <dbReference type="ARBA" id="ARBA00004429"/>
    </source>
</evidence>
<keyword evidence="8 10" id="KW-0472">Membrane</keyword>
<evidence type="ECO:0000256" key="8">
    <source>
        <dbReference type="ARBA" id="ARBA00023136"/>
    </source>
</evidence>
<comment type="similarity">
    <text evidence="2">Belongs to the CcmF/CycK/Ccl1/NrfE/CcsA family.</text>
</comment>
<evidence type="ECO:0000313" key="13">
    <source>
        <dbReference type="EMBL" id="PYE53426.1"/>
    </source>
</evidence>
<dbReference type="Pfam" id="PF16327">
    <property type="entry name" value="CcmF_C"/>
    <property type="match status" value="1"/>
</dbReference>
<evidence type="ECO:0000256" key="2">
    <source>
        <dbReference type="ARBA" id="ARBA00009186"/>
    </source>
</evidence>
<feature type="transmembrane region" description="Helical" evidence="10">
    <location>
        <begin position="490"/>
        <end position="514"/>
    </location>
</feature>
<comment type="caution">
    <text evidence="13">The sequence shown here is derived from an EMBL/GenBank/DDBJ whole genome shotgun (WGS) entry which is preliminary data.</text>
</comment>
<keyword evidence="14" id="KW-1185">Reference proteome</keyword>
<dbReference type="InterPro" id="IPR003568">
    <property type="entry name" value="Cyt_c_biogenesis_CcmF"/>
</dbReference>
<evidence type="ECO:0000256" key="5">
    <source>
        <dbReference type="ARBA" id="ARBA00022692"/>
    </source>
</evidence>
<keyword evidence="3" id="KW-1003">Cell membrane</keyword>
<evidence type="ECO:0000256" key="3">
    <source>
        <dbReference type="ARBA" id="ARBA00022475"/>
    </source>
</evidence>
<dbReference type="RefSeq" id="WP_101057768.1">
    <property type="nucleotide sequence ID" value="NZ_BMXX01000071.1"/>
</dbReference>
<proteinExistence type="inferred from homology"/>
<comment type="subcellular location">
    <subcellularLocation>
        <location evidence="1">Cell inner membrane</location>
        <topology evidence="1">Multi-pass membrane protein</topology>
    </subcellularLocation>
</comment>
<feature type="transmembrane region" description="Helical" evidence="10">
    <location>
        <begin position="274"/>
        <end position="293"/>
    </location>
</feature>
<protein>
    <submittedName>
        <fullName evidence="13">Cytochrome c-type biogenesis protein CcmF</fullName>
    </submittedName>
</protein>
<feature type="transmembrane region" description="Helical" evidence="10">
    <location>
        <begin position="121"/>
        <end position="142"/>
    </location>
</feature>
<dbReference type="InterPro" id="IPR032523">
    <property type="entry name" value="CcmF_C"/>
</dbReference>
<feature type="transmembrane region" description="Helical" evidence="10">
    <location>
        <begin position="96"/>
        <end position="114"/>
    </location>
</feature>
<evidence type="ECO:0000256" key="10">
    <source>
        <dbReference type="SAM" id="Phobius"/>
    </source>
</evidence>
<dbReference type="NCBIfam" id="TIGR00353">
    <property type="entry name" value="nrfE"/>
    <property type="match status" value="1"/>
</dbReference>
<feature type="transmembrane region" description="Helical" evidence="10">
    <location>
        <begin position="614"/>
        <end position="633"/>
    </location>
</feature>
<dbReference type="Pfam" id="PF01578">
    <property type="entry name" value="Cytochrom_C_asm"/>
    <property type="match status" value="1"/>
</dbReference>
<feature type="transmembrane region" description="Helical" evidence="10">
    <location>
        <begin position="352"/>
        <end position="373"/>
    </location>
</feature>
<organism evidence="13 14">
    <name type="scientific">Shewanella chilikensis</name>
    <dbReference type="NCBI Taxonomy" id="558541"/>
    <lineage>
        <taxon>Bacteria</taxon>
        <taxon>Pseudomonadati</taxon>
        <taxon>Pseudomonadota</taxon>
        <taxon>Gammaproteobacteria</taxon>
        <taxon>Alteromonadales</taxon>
        <taxon>Shewanellaceae</taxon>
        <taxon>Shewanella</taxon>
    </lineage>
</organism>